<reference evidence="1 2" key="1">
    <citation type="journal article" date="2018" name="PLoS Pathog.">
        <title>Evolution of structural diversity of trichothecenes, a family of toxins produced by plant pathogenic and entomopathogenic fungi.</title>
        <authorList>
            <person name="Proctor R.H."/>
            <person name="McCormick S.P."/>
            <person name="Kim H.S."/>
            <person name="Cardoza R.E."/>
            <person name="Stanley A.M."/>
            <person name="Lindo L."/>
            <person name="Kelly A."/>
            <person name="Brown D.W."/>
            <person name="Lee T."/>
            <person name="Vaughan M.M."/>
            <person name="Alexander N.J."/>
            <person name="Busman M."/>
            <person name="Gutierrez S."/>
        </authorList>
    </citation>
    <scope>NUCLEOTIDE SEQUENCE [LARGE SCALE GENOMIC DNA]</scope>
    <source>
        <strain evidence="1 2">NRRL 20695</strain>
    </source>
</reference>
<evidence type="ECO:0000313" key="1">
    <source>
        <dbReference type="EMBL" id="RGP71267.1"/>
    </source>
</evidence>
<dbReference type="OrthoDB" id="3932329at2759"/>
<accession>A0A395SGN5</accession>
<gene>
    <name evidence="1" type="ORF">FLONG3_7217</name>
</gene>
<sequence>MTNPDYNYCTICGMSLQTFYCVVFSGPHWYATGGKGHIPEFVKVADEDVTRYDAVAHTCHAGTTLLPDNEKVYTQEEVLIVPQPEDPSAANAKMYIAIHPACETLANRLFTTSSNPHVRSIGDLWLTLERRCEAHRYLRFRNYHFYPTFVNKLTGQRDFEGYYLPDHILNAFGDEWEGWWDEDPVDIPDLTTSIVSNLEKVGNASNTQIKNLIEVSPNEISDHIRSFVLDVPLSLECTYMMAQHQWAEVFFKIPFLWDLDVKLIHEKTGSSRSDLDQWNWEKLTRQILGPLHGSIDVTDDNEEDIWSYSEVGLDVPGALSNRRRIWQILLDMDPDFERKQTAEDD</sequence>
<evidence type="ECO:0000313" key="2">
    <source>
        <dbReference type="Proteomes" id="UP000266234"/>
    </source>
</evidence>
<organism evidence="1 2">
    <name type="scientific">Fusarium longipes</name>
    <dbReference type="NCBI Taxonomy" id="694270"/>
    <lineage>
        <taxon>Eukaryota</taxon>
        <taxon>Fungi</taxon>
        <taxon>Dikarya</taxon>
        <taxon>Ascomycota</taxon>
        <taxon>Pezizomycotina</taxon>
        <taxon>Sordariomycetes</taxon>
        <taxon>Hypocreomycetidae</taxon>
        <taxon>Hypocreales</taxon>
        <taxon>Nectriaceae</taxon>
        <taxon>Fusarium</taxon>
    </lineage>
</organism>
<dbReference type="AlphaFoldDB" id="A0A395SGN5"/>
<dbReference type="STRING" id="694270.A0A395SGN5"/>
<name>A0A395SGN5_9HYPO</name>
<protein>
    <submittedName>
        <fullName evidence="1">Uncharacterized protein</fullName>
    </submittedName>
</protein>
<dbReference type="Proteomes" id="UP000266234">
    <property type="component" value="Unassembled WGS sequence"/>
</dbReference>
<dbReference type="EMBL" id="PXOG01000162">
    <property type="protein sequence ID" value="RGP71267.1"/>
    <property type="molecule type" value="Genomic_DNA"/>
</dbReference>
<comment type="caution">
    <text evidence="1">The sequence shown here is derived from an EMBL/GenBank/DDBJ whole genome shotgun (WGS) entry which is preliminary data.</text>
</comment>
<keyword evidence="2" id="KW-1185">Reference proteome</keyword>
<proteinExistence type="predicted"/>